<accession>F4LV80</accession>
<proteinExistence type="predicted"/>
<gene>
    <name evidence="2" type="ordered locus">TEPIRE1_2837</name>
</gene>
<reference evidence="3" key="1">
    <citation type="journal article" date="2013" name="Genome Announc.">
        <title>First genome sequence of a syntrophic acetate-oxidizing bacterium, Tepidanaerobacter acetatoxydans strain Re1.</title>
        <authorList>
            <person name="Manzoor S."/>
            <person name="Bongcam-Rudloff E."/>
            <person name="Schnurer A."/>
            <person name="Muller B."/>
        </authorList>
    </citation>
    <scope>NUCLEOTIDE SEQUENCE [LARGE SCALE GENOMIC DNA]</scope>
    <source>
        <strain evidence="3">Re1</strain>
    </source>
</reference>
<dbReference type="STRING" id="1209989.TepRe1_2629"/>
<evidence type="ECO:0008006" key="4">
    <source>
        <dbReference type="Google" id="ProtNLM"/>
    </source>
</evidence>
<dbReference type="AlphaFoldDB" id="F4LV80"/>
<organism evidence="2 3">
    <name type="scientific">Tepidanaerobacter acetatoxydans (strain DSM 21804 / JCM 16047 / Re1)</name>
    <dbReference type="NCBI Taxonomy" id="1209989"/>
    <lineage>
        <taxon>Bacteria</taxon>
        <taxon>Bacillati</taxon>
        <taxon>Bacillota</taxon>
        <taxon>Clostridia</taxon>
        <taxon>Thermosediminibacterales</taxon>
        <taxon>Tepidanaerobacteraceae</taxon>
        <taxon>Tepidanaerobacter</taxon>
    </lineage>
</organism>
<keyword evidence="1" id="KW-0812">Transmembrane</keyword>
<feature type="transmembrane region" description="Helical" evidence="1">
    <location>
        <begin position="34"/>
        <end position="51"/>
    </location>
</feature>
<feature type="transmembrane region" description="Helical" evidence="1">
    <location>
        <begin position="176"/>
        <end position="203"/>
    </location>
</feature>
<keyword evidence="3" id="KW-1185">Reference proteome</keyword>
<keyword evidence="1" id="KW-0472">Membrane</keyword>
<feature type="transmembrane region" description="Helical" evidence="1">
    <location>
        <begin position="209"/>
        <end position="229"/>
    </location>
</feature>
<accession>L0S377</accession>
<dbReference type="RefSeq" id="WP_013779646.1">
    <property type="nucleotide sequence ID" value="NC_015519.1"/>
</dbReference>
<dbReference type="PATRIC" id="fig|1209989.3.peg.3238"/>
<dbReference type="OrthoDB" id="9797976at2"/>
<keyword evidence="1" id="KW-1133">Transmembrane helix</keyword>
<dbReference type="InterPro" id="IPR007563">
    <property type="entry name" value="DUF554"/>
</dbReference>
<dbReference type="PANTHER" id="PTHR36111:SF2">
    <property type="entry name" value="INNER MEMBRANE PROTEIN"/>
    <property type="match status" value="1"/>
</dbReference>
<dbReference type="Pfam" id="PF04474">
    <property type="entry name" value="DUF554"/>
    <property type="match status" value="1"/>
</dbReference>
<feature type="transmembrane region" description="Helical" evidence="1">
    <location>
        <begin position="96"/>
        <end position="119"/>
    </location>
</feature>
<dbReference type="KEGG" id="tae:TepiRe1_2837"/>
<evidence type="ECO:0000256" key="1">
    <source>
        <dbReference type="SAM" id="Phobius"/>
    </source>
</evidence>
<dbReference type="Proteomes" id="UP000010802">
    <property type="component" value="Chromosome"/>
</dbReference>
<name>F4LV80_TEPAE</name>
<protein>
    <recommendedName>
        <fullName evidence="4">Transport protein</fullName>
    </recommendedName>
</protein>
<sequence>MLLGTIVNILTIIAGTLLGTVMKNRFSENIKNTVMQGLSLTVMIIGISMAVKTENMLVLTLSIVIGGILGEVLKIEDRLNSFGKKLESGFQDENGNFTRAFVTASLMYCVGAMAVLGSIQSGLDGNHDILFVKSILDGTTAVVFSSTMGFGVAFSAIPVLLYQGAITLAASFVKDFLTTAVITEMSAAGGLLIFGIGINMLGINVTIKVGNLLPAIFVAIAVAILFAQLPF</sequence>
<dbReference type="eggNOG" id="COG1811">
    <property type="taxonomic scope" value="Bacteria"/>
</dbReference>
<dbReference type="HOGENOM" id="CLU_091659_0_0_9"/>
<feature type="transmembrane region" description="Helical" evidence="1">
    <location>
        <begin position="6"/>
        <end position="22"/>
    </location>
</feature>
<dbReference type="EMBL" id="HF563609">
    <property type="protein sequence ID" value="CCP27710.1"/>
    <property type="molecule type" value="Genomic_DNA"/>
</dbReference>
<dbReference type="KEGG" id="tep:TepRe1_2629"/>
<dbReference type="PANTHER" id="PTHR36111">
    <property type="entry name" value="INNER MEMBRANE PROTEIN-RELATED"/>
    <property type="match status" value="1"/>
</dbReference>
<evidence type="ECO:0000313" key="2">
    <source>
        <dbReference type="EMBL" id="CCP27710.1"/>
    </source>
</evidence>
<evidence type="ECO:0000313" key="3">
    <source>
        <dbReference type="Proteomes" id="UP000010802"/>
    </source>
</evidence>
<feature type="transmembrane region" description="Helical" evidence="1">
    <location>
        <begin position="139"/>
        <end position="164"/>
    </location>
</feature>